<evidence type="ECO:0000313" key="10">
    <source>
        <dbReference type="EMBL" id="MFC2948027.1"/>
    </source>
</evidence>
<feature type="transmembrane region" description="Helical" evidence="9">
    <location>
        <begin position="14"/>
        <end position="37"/>
    </location>
</feature>
<name>A0ABV7A4R3_9BACI</name>
<feature type="transmembrane region" description="Helical" evidence="9">
    <location>
        <begin position="72"/>
        <end position="92"/>
    </location>
</feature>
<dbReference type="Proteomes" id="UP001595387">
    <property type="component" value="Unassembled WGS sequence"/>
</dbReference>
<keyword evidence="5 9" id="KW-0812">Transmembrane</keyword>
<feature type="transmembrane region" description="Helical" evidence="9">
    <location>
        <begin position="305"/>
        <end position="326"/>
    </location>
</feature>
<comment type="caution">
    <text evidence="10">The sequence shown here is derived from an EMBL/GenBank/DDBJ whole genome shotgun (WGS) entry which is preliminary data.</text>
</comment>
<dbReference type="InterPro" id="IPR001463">
    <property type="entry name" value="Na/Ala_symport"/>
</dbReference>
<organism evidence="10 11">
    <name type="scientific">Virgibacillus sediminis</name>
    <dbReference type="NCBI Taxonomy" id="202260"/>
    <lineage>
        <taxon>Bacteria</taxon>
        <taxon>Bacillati</taxon>
        <taxon>Bacillota</taxon>
        <taxon>Bacilli</taxon>
        <taxon>Bacillales</taxon>
        <taxon>Bacillaceae</taxon>
        <taxon>Virgibacillus</taxon>
    </lineage>
</organism>
<evidence type="ECO:0000256" key="3">
    <source>
        <dbReference type="ARBA" id="ARBA00022448"/>
    </source>
</evidence>
<feature type="transmembrane region" description="Helical" evidence="9">
    <location>
        <begin position="183"/>
        <end position="204"/>
    </location>
</feature>
<proteinExistence type="inferred from homology"/>
<feature type="transmembrane region" description="Helical" evidence="9">
    <location>
        <begin position="346"/>
        <end position="372"/>
    </location>
</feature>
<keyword evidence="7 9" id="KW-1133">Transmembrane helix</keyword>
<gene>
    <name evidence="10" type="ORF">ACFODW_06685</name>
</gene>
<comment type="subcellular location">
    <subcellularLocation>
        <location evidence="1 9">Cell membrane</location>
        <topology evidence="1 9">Multi-pass membrane protein</topology>
    </subcellularLocation>
</comment>
<feature type="transmembrane region" description="Helical" evidence="9">
    <location>
        <begin position="416"/>
        <end position="433"/>
    </location>
</feature>
<dbReference type="EMBL" id="JBHRRZ010000012">
    <property type="protein sequence ID" value="MFC2948027.1"/>
    <property type="molecule type" value="Genomic_DNA"/>
</dbReference>
<keyword evidence="8 9" id="KW-0472">Membrane</keyword>
<dbReference type="RefSeq" id="WP_390304526.1">
    <property type="nucleotide sequence ID" value="NZ_JBHRRZ010000012.1"/>
</dbReference>
<evidence type="ECO:0000256" key="7">
    <source>
        <dbReference type="ARBA" id="ARBA00022989"/>
    </source>
</evidence>
<evidence type="ECO:0000256" key="6">
    <source>
        <dbReference type="ARBA" id="ARBA00022847"/>
    </source>
</evidence>
<evidence type="ECO:0000256" key="1">
    <source>
        <dbReference type="ARBA" id="ARBA00004651"/>
    </source>
</evidence>
<dbReference type="Gene3D" id="1.20.1740.10">
    <property type="entry name" value="Amino acid/polyamine transporter I"/>
    <property type="match status" value="1"/>
</dbReference>
<dbReference type="PRINTS" id="PR00175">
    <property type="entry name" value="NAALASMPORT"/>
</dbReference>
<dbReference type="PANTHER" id="PTHR30330:SF3">
    <property type="entry name" value="TRANSCRIPTIONAL REGULATOR, LRP FAMILY"/>
    <property type="match status" value="1"/>
</dbReference>
<keyword evidence="6 9" id="KW-0769">Symport</keyword>
<feature type="transmembrane region" description="Helical" evidence="9">
    <location>
        <begin position="392"/>
        <end position="410"/>
    </location>
</feature>
<protein>
    <submittedName>
        <fullName evidence="10">Alanine/glycine:cation symporter family protein</fullName>
    </submittedName>
</protein>
<dbReference type="Pfam" id="PF01235">
    <property type="entry name" value="Na_Ala_symp"/>
    <property type="match status" value="1"/>
</dbReference>
<feature type="transmembrane region" description="Helical" evidence="9">
    <location>
        <begin position="142"/>
        <end position="163"/>
    </location>
</feature>
<comment type="similarity">
    <text evidence="2 9">Belongs to the alanine or glycine:cation symporter (AGCS) (TC 2.A.25) family.</text>
</comment>
<evidence type="ECO:0000256" key="4">
    <source>
        <dbReference type="ARBA" id="ARBA00022475"/>
    </source>
</evidence>
<feature type="transmembrane region" description="Helical" evidence="9">
    <location>
        <begin position="237"/>
        <end position="264"/>
    </location>
</feature>
<reference evidence="11" key="1">
    <citation type="journal article" date="2019" name="Int. J. Syst. Evol. Microbiol.">
        <title>The Global Catalogue of Microorganisms (GCM) 10K type strain sequencing project: providing services to taxonomists for standard genome sequencing and annotation.</title>
        <authorList>
            <consortium name="The Broad Institute Genomics Platform"/>
            <consortium name="The Broad Institute Genome Sequencing Center for Infectious Disease"/>
            <person name="Wu L."/>
            <person name="Ma J."/>
        </authorList>
    </citation>
    <scope>NUCLEOTIDE SEQUENCE [LARGE SCALE GENOMIC DNA]</scope>
    <source>
        <strain evidence="11">KCTC 13193</strain>
    </source>
</reference>
<keyword evidence="4 9" id="KW-1003">Cell membrane</keyword>
<sequence length="465" mass="49768">MDQLMGVIAEVSEIISIPLMLLLVGGGVFLTIKLGFFQFKYFPHIVKTTVGSMFKKADGEGTVTPFQAASSALASSIGAANIVGVPLAIALGGPGAIFWMWMVALIGMATKYAEVVLGLKYRQRNEKGEFVGGPMYYIDKGLGWKWLAVLFAAVQVVFVFASASVQSNSLAGIINGSFNIPNIVIGLLISTIIIAVMVGGIKTIGKFAEKVVPLMALIYLFAGCIVILFHLDQVPNVFQLIFTHAFTPISASGGFAGAAVAAIIRWGIARGLYSNEAGMGSAPIAHSTAVNKHPAKQGFWGAFEVFFDTIIVCTMTAIIILSTGVWKAVGADQASQMPVEAMATVFGSSVAGMIITTAIFFFSITTILVVVFYGEKQAEYLFGYKASIVTRYVYIGAIIFGSTGSIMLIWSLLDIMIAFIVIPNMIAVLLLSGKVKEITADYFTHHYKQSGKSTKQDEDGKENVM</sequence>
<evidence type="ECO:0000256" key="9">
    <source>
        <dbReference type="RuleBase" id="RU363064"/>
    </source>
</evidence>
<feature type="transmembrane region" description="Helical" evidence="9">
    <location>
        <begin position="211"/>
        <end position="231"/>
    </location>
</feature>
<feature type="transmembrane region" description="Helical" evidence="9">
    <location>
        <begin position="98"/>
        <end position="121"/>
    </location>
</feature>
<accession>A0ABV7A4R3</accession>
<dbReference type="NCBIfam" id="TIGR00835">
    <property type="entry name" value="agcS"/>
    <property type="match status" value="1"/>
</dbReference>
<evidence type="ECO:0000313" key="11">
    <source>
        <dbReference type="Proteomes" id="UP001595387"/>
    </source>
</evidence>
<keyword evidence="11" id="KW-1185">Reference proteome</keyword>
<evidence type="ECO:0000256" key="8">
    <source>
        <dbReference type="ARBA" id="ARBA00023136"/>
    </source>
</evidence>
<evidence type="ECO:0000256" key="2">
    <source>
        <dbReference type="ARBA" id="ARBA00009261"/>
    </source>
</evidence>
<dbReference type="PANTHER" id="PTHR30330">
    <property type="entry name" value="AGSS FAMILY TRANSPORTER, SODIUM-ALANINE"/>
    <property type="match status" value="1"/>
</dbReference>
<keyword evidence="3 9" id="KW-0813">Transport</keyword>
<evidence type="ECO:0000256" key="5">
    <source>
        <dbReference type="ARBA" id="ARBA00022692"/>
    </source>
</evidence>
<dbReference type="PROSITE" id="PS00873">
    <property type="entry name" value="NA_ALANINE_SYMP"/>
    <property type="match status" value="1"/>
</dbReference>